<comment type="caution">
    <text evidence="2">The sequence shown here is derived from an EMBL/GenBank/DDBJ whole genome shotgun (WGS) entry which is preliminary data.</text>
</comment>
<dbReference type="EMBL" id="JAXIVU010000029">
    <property type="protein sequence ID" value="MDY7220418.1"/>
    <property type="molecule type" value="Genomic_DNA"/>
</dbReference>
<protein>
    <submittedName>
        <fullName evidence="2">STAS domain-containing protein</fullName>
    </submittedName>
</protein>
<organism evidence="2 3">
    <name type="scientific">Denitrificimonas halotolerans</name>
    <dbReference type="NCBI Taxonomy" id="3098930"/>
    <lineage>
        <taxon>Bacteria</taxon>
        <taxon>Pseudomonadati</taxon>
        <taxon>Pseudomonadota</taxon>
        <taxon>Gammaproteobacteria</taxon>
        <taxon>Pseudomonadales</taxon>
        <taxon>Pseudomonadaceae</taxon>
        <taxon>Denitrificimonas</taxon>
    </lineage>
</organism>
<dbReference type="PANTHER" id="PTHR35849:SF1">
    <property type="entry name" value="INTERMEMBRANE PHOSPHOLIPID TRANSPORT SYSTEM BINDING PROTEIN MLAB"/>
    <property type="match status" value="1"/>
</dbReference>
<dbReference type="Proteomes" id="UP001294570">
    <property type="component" value="Unassembled WGS sequence"/>
</dbReference>
<dbReference type="Pfam" id="PF13466">
    <property type="entry name" value="STAS_2"/>
    <property type="match status" value="1"/>
</dbReference>
<evidence type="ECO:0000259" key="1">
    <source>
        <dbReference type="PROSITE" id="PS50801"/>
    </source>
</evidence>
<dbReference type="PROSITE" id="PS50801">
    <property type="entry name" value="STAS"/>
    <property type="match status" value="1"/>
</dbReference>
<dbReference type="PANTHER" id="PTHR35849">
    <property type="entry name" value="BLR2341 PROTEIN"/>
    <property type="match status" value="1"/>
</dbReference>
<proteinExistence type="predicted"/>
<name>A0ABU5GTV1_9GAMM</name>
<keyword evidence="3" id="KW-1185">Reference proteome</keyword>
<dbReference type="Gene3D" id="3.30.750.24">
    <property type="entry name" value="STAS domain"/>
    <property type="match status" value="1"/>
</dbReference>
<dbReference type="InterPro" id="IPR002645">
    <property type="entry name" value="STAS_dom"/>
</dbReference>
<gene>
    <name evidence="2" type="ORF">TOI97_12680</name>
</gene>
<dbReference type="InterPro" id="IPR036513">
    <property type="entry name" value="STAS_dom_sf"/>
</dbReference>
<accession>A0ABU5GTV1</accession>
<sequence>MSQATISMDDQGVIQISGILDHNNGGPLREQGQRLIQNSRASKVQINCAGVTKSSSVGLALLLAFMRDCQSEGKAVELIQLPEDMRKIAQVCGLSDILGIEPGRFE</sequence>
<dbReference type="InterPro" id="IPR052746">
    <property type="entry name" value="MlaB_ABC_Transporter"/>
</dbReference>
<dbReference type="CDD" id="cd07043">
    <property type="entry name" value="STAS_anti-anti-sigma_factors"/>
    <property type="match status" value="1"/>
</dbReference>
<dbReference type="RefSeq" id="WP_321554502.1">
    <property type="nucleotide sequence ID" value="NZ_JAXIVU010000029.1"/>
</dbReference>
<dbReference type="InterPro" id="IPR058548">
    <property type="entry name" value="MlaB-like_STAS"/>
</dbReference>
<evidence type="ECO:0000313" key="3">
    <source>
        <dbReference type="Proteomes" id="UP001294570"/>
    </source>
</evidence>
<evidence type="ECO:0000313" key="2">
    <source>
        <dbReference type="EMBL" id="MDY7220418.1"/>
    </source>
</evidence>
<reference evidence="2 3" key="1">
    <citation type="submission" date="2023-12" db="EMBL/GenBank/DDBJ databases">
        <title>Denitrificimonas halotolerans sp. nov.,a novel species isolated from landfill leachate.</title>
        <authorList>
            <person name="Wang S."/>
        </authorList>
    </citation>
    <scope>NUCLEOTIDE SEQUENCE [LARGE SCALE GENOMIC DNA]</scope>
    <source>
        <strain evidence="2 3">JX-1</strain>
    </source>
</reference>
<dbReference type="SUPFAM" id="SSF52091">
    <property type="entry name" value="SpoIIaa-like"/>
    <property type="match status" value="1"/>
</dbReference>
<feature type="domain" description="STAS" evidence="1">
    <location>
        <begin position="13"/>
        <end position="106"/>
    </location>
</feature>